<accession>A0ABM0MHG1</accession>
<evidence type="ECO:0000313" key="1">
    <source>
        <dbReference type="Proteomes" id="UP000694865"/>
    </source>
</evidence>
<dbReference type="RefSeq" id="XP_006819452.1">
    <property type="nucleotide sequence ID" value="XM_006819389.1"/>
</dbReference>
<dbReference type="PANTHER" id="PTHR10974:SF39">
    <property type="entry name" value="E2F TRANSCRIPTION FACTOR CC-MB DOMAIN-CONTAINING PROTEIN"/>
    <property type="match status" value="1"/>
</dbReference>
<organism evidence="1 2">
    <name type="scientific">Saccoglossus kowalevskii</name>
    <name type="common">Acorn worm</name>
    <dbReference type="NCBI Taxonomy" id="10224"/>
    <lineage>
        <taxon>Eukaryota</taxon>
        <taxon>Metazoa</taxon>
        <taxon>Hemichordata</taxon>
        <taxon>Enteropneusta</taxon>
        <taxon>Harrimaniidae</taxon>
        <taxon>Saccoglossus</taxon>
    </lineage>
</organism>
<keyword evidence="1" id="KW-1185">Reference proteome</keyword>
<proteinExistence type="predicted"/>
<name>A0ABM0MHG1_SACKO</name>
<dbReference type="Gene3D" id="3.40.720.10">
    <property type="entry name" value="Alkaline Phosphatase, subunit A"/>
    <property type="match status" value="1"/>
</dbReference>
<protein>
    <submittedName>
        <fullName evidence="2">Uncharacterized protein LOC100371272</fullName>
    </submittedName>
</protein>
<evidence type="ECO:0000313" key="2">
    <source>
        <dbReference type="RefSeq" id="XP_006819452.1"/>
    </source>
</evidence>
<dbReference type="Proteomes" id="UP000694865">
    <property type="component" value="Unplaced"/>
</dbReference>
<gene>
    <name evidence="2" type="primary">LOC100371272</name>
</gene>
<dbReference type="SUPFAM" id="SSF53649">
    <property type="entry name" value="Alkaline phosphatase-like"/>
    <property type="match status" value="1"/>
</dbReference>
<reference evidence="2" key="1">
    <citation type="submission" date="2025-08" db="UniProtKB">
        <authorList>
            <consortium name="RefSeq"/>
        </authorList>
    </citation>
    <scope>IDENTIFICATION</scope>
    <source>
        <tissue evidence="2">Testes</tissue>
    </source>
</reference>
<sequence>MLRDMNLRRRVLGIMNTRVRTRHYLSRFCVAALSIFVLLFLFEYASDSKLKTSDRYAVNNMNKLMGNVARKLDLHKQETNNMVRCYNDICDPEKTVSMANIHDSTGTLEWQEFPSIAKLQDFIKDLTSGKSKVKHYGFVFIKCRKLSSDSSEVDDEKSQYAGYDYESDETYEDDMFIGGKMNQIGHYAHQLLILPQHVNKPRVAPTDKKININMIMLDSISRHHFFRSLPKTIEKFQQINTHKHAVVFDYKLLQSLKGRTYENLQAFFSGEIYDVEKPFGILDLPPKALNTGAMLNEFRKVGYETTWIEDLCWTWEWGIVKDLLAMSKESSLAHRWRIFQHALKKAGIDRFDASLSSCEILRVNNHHDPFHGPDAVCYNGRYQHEYIFEYIEQYIKAMNETGHPYFNNILLNVAHEDSGRRVQTLDKDLSQLVDKLSKQHALTVMYADHGNAYGRYIQGTEEGRIELFNPFLFIIVPKTVSNVLGPVRMNALSKNQYRLVSILDLHYMMKSLVPSKKQTQVENVNKKYSVQRDGLLSLISVNRSCYDIPRIQPNLCICQGFDSWVKNDSSHAIIAEFALGQINNAIQEQFTAAHPKAKTGFGSCRRLIATRFGSVRESHNEDNLVRTKMDLYIPAGENSGNTEDVFFVTVETVMNQHHRMKLLSYERVSSYSQYDNCADDGVSTKLCICSLKQPRQPVKLNQSPAWDRMPPVLSTENAVKNIHNNCVYLIERQNKAGSVLEMANVCKENKYNVTINIDYAHMIASHDLPIQSDLLPGQCKFIVALVQTKTHHNWEYSYHVSFSWEEV</sequence>
<dbReference type="InterPro" id="IPR017850">
    <property type="entry name" value="Alkaline_phosphatase_core_sf"/>
</dbReference>
<dbReference type="PANTHER" id="PTHR10974">
    <property type="entry name" value="FI08016P-RELATED"/>
    <property type="match status" value="1"/>
</dbReference>
<dbReference type="Pfam" id="PF02995">
    <property type="entry name" value="DUF229"/>
    <property type="match status" value="2"/>
</dbReference>
<dbReference type="InterPro" id="IPR004245">
    <property type="entry name" value="DUF229"/>
</dbReference>
<dbReference type="GeneID" id="100371272"/>